<reference evidence="4" key="1">
    <citation type="submission" date="2018-06" db="EMBL/GenBank/DDBJ databases">
        <authorList>
            <person name="Zhirakovskaya E."/>
        </authorList>
    </citation>
    <scope>NUCLEOTIDE SEQUENCE</scope>
</reference>
<evidence type="ECO:0000259" key="3">
    <source>
        <dbReference type="PROSITE" id="PS51725"/>
    </source>
</evidence>
<dbReference type="FunFam" id="3.30.70.100:FF:000016">
    <property type="entry name" value="(4S)-4-hydroxy-5-phosphonooxypentane-2,3-dione isomerase"/>
    <property type="match status" value="1"/>
</dbReference>
<dbReference type="InterPro" id="IPR007138">
    <property type="entry name" value="ABM_dom"/>
</dbReference>
<keyword evidence="2" id="KW-0413">Isomerase</keyword>
<gene>
    <name evidence="4" type="ORF">MNBD_GAMMA20-784</name>
</gene>
<dbReference type="PANTHER" id="PTHR33336:SF1">
    <property type="entry name" value="(4S)-4-HYDROXY-5-PHOSPHONOOXYPENTANE-2,3-DIONE ISOMERASE"/>
    <property type="match status" value="1"/>
</dbReference>
<dbReference type="GO" id="GO:0016853">
    <property type="term" value="F:isomerase activity"/>
    <property type="evidence" value="ECO:0007669"/>
    <property type="project" value="UniProtKB-KW"/>
</dbReference>
<dbReference type="InterPro" id="IPR011008">
    <property type="entry name" value="Dimeric_a/b-barrel"/>
</dbReference>
<dbReference type="AlphaFoldDB" id="A0A3B1AM23"/>
<protein>
    <submittedName>
        <fullName evidence="4">Autoinducer 2 (AI-2) modifying protein LsrG</fullName>
    </submittedName>
</protein>
<accession>A0A3B1AM23</accession>
<evidence type="ECO:0000313" key="4">
    <source>
        <dbReference type="EMBL" id="VAX04782.1"/>
    </source>
</evidence>
<organism evidence="4">
    <name type="scientific">hydrothermal vent metagenome</name>
    <dbReference type="NCBI Taxonomy" id="652676"/>
    <lineage>
        <taxon>unclassified sequences</taxon>
        <taxon>metagenomes</taxon>
        <taxon>ecological metagenomes</taxon>
    </lineage>
</organism>
<dbReference type="SUPFAM" id="SSF54909">
    <property type="entry name" value="Dimeric alpha+beta barrel"/>
    <property type="match status" value="1"/>
</dbReference>
<dbReference type="Pfam" id="PF03992">
    <property type="entry name" value="ABM"/>
    <property type="match status" value="1"/>
</dbReference>
<evidence type="ECO:0000256" key="2">
    <source>
        <dbReference type="ARBA" id="ARBA00023235"/>
    </source>
</evidence>
<dbReference type="GO" id="GO:0016491">
    <property type="term" value="F:oxidoreductase activity"/>
    <property type="evidence" value="ECO:0007669"/>
    <property type="project" value="TreeGrafter"/>
</dbReference>
<proteinExistence type="predicted"/>
<name>A0A3B1AM23_9ZZZZ</name>
<dbReference type="EMBL" id="UOFU01000392">
    <property type="protein sequence ID" value="VAX04782.1"/>
    <property type="molecule type" value="Genomic_DNA"/>
</dbReference>
<dbReference type="PANTHER" id="PTHR33336">
    <property type="entry name" value="QUINOL MONOOXYGENASE YGIN-RELATED"/>
    <property type="match status" value="1"/>
</dbReference>
<keyword evidence="1" id="KW-0963">Cytoplasm</keyword>
<dbReference type="PROSITE" id="PS51725">
    <property type="entry name" value="ABM"/>
    <property type="match status" value="1"/>
</dbReference>
<evidence type="ECO:0000256" key="1">
    <source>
        <dbReference type="ARBA" id="ARBA00022490"/>
    </source>
</evidence>
<dbReference type="InterPro" id="IPR050744">
    <property type="entry name" value="AI-2_Isomerase_LsrG"/>
</dbReference>
<dbReference type="GO" id="GO:0005829">
    <property type="term" value="C:cytosol"/>
    <property type="evidence" value="ECO:0007669"/>
    <property type="project" value="TreeGrafter"/>
</dbReference>
<sequence length="98" mass="11104">MHTTLVKVNVNAEHIDDFIAATRLNHEASVQESGNLRFDVLQMADAPGQFILYEAYRDADAAAAHKKTAHYLAWRETVADWMASPRQGVHYIGLYPEY</sequence>
<dbReference type="Gene3D" id="3.30.70.100">
    <property type="match status" value="1"/>
</dbReference>
<feature type="domain" description="ABM" evidence="3">
    <location>
        <begin position="2"/>
        <end position="92"/>
    </location>
</feature>